<dbReference type="SMART" id="SM00005">
    <property type="entry name" value="DEATH"/>
    <property type="match status" value="1"/>
</dbReference>
<accession>A0A2A2JK79</accession>
<dbReference type="InterPro" id="IPR011029">
    <property type="entry name" value="DEATH-like_dom_sf"/>
</dbReference>
<dbReference type="EMBL" id="LIAE01010387">
    <property type="protein sequence ID" value="PAV62054.1"/>
    <property type="molecule type" value="Genomic_DNA"/>
</dbReference>
<dbReference type="InterPro" id="IPR007110">
    <property type="entry name" value="Ig-like_dom"/>
</dbReference>
<feature type="domain" description="Death" evidence="13">
    <location>
        <begin position="853"/>
        <end position="920"/>
    </location>
</feature>
<evidence type="ECO:0000256" key="9">
    <source>
        <dbReference type="ARBA" id="ARBA00023170"/>
    </source>
</evidence>
<dbReference type="InterPro" id="IPR057755">
    <property type="entry name" value="UNC5A-D-like_N"/>
</dbReference>
<dbReference type="SUPFAM" id="SSF48726">
    <property type="entry name" value="Immunoglobulin"/>
    <property type="match status" value="1"/>
</dbReference>
<keyword evidence="5" id="KW-0732">Signal</keyword>
<evidence type="ECO:0000256" key="11">
    <source>
        <dbReference type="ARBA" id="ARBA00023319"/>
    </source>
</evidence>
<dbReference type="InterPro" id="IPR003599">
    <property type="entry name" value="Ig_sub"/>
</dbReference>
<dbReference type="PROSITE" id="PS50017">
    <property type="entry name" value="DEATH_DOMAIN"/>
    <property type="match status" value="1"/>
</dbReference>
<dbReference type="Gene3D" id="2.20.100.10">
    <property type="entry name" value="Thrombospondin type-1 (TSP1) repeat"/>
    <property type="match status" value="2"/>
</dbReference>
<evidence type="ECO:0000259" key="15">
    <source>
        <dbReference type="PROSITE" id="PS51145"/>
    </source>
</evidence>
<protein>
    <recommendedName>
        <fullName evidence="12">Netrin receptor UNC5</fullName>
    </recommendedName>
</protein>
<dbReference type="FunFam" id="2.20.100.10:FF:000002">
    <property type="entry name" value="Unc-5 netrin receptor C"/>
    <property type="match status" value="1"/>
</dbReference>
<dbReference type="GO" id="GO:0005042">
    <property type="term" value="F:netrin receptor activity"/>
    <property type="evidence" value="ECO:0007669"/>
    <property type="project" value="UniProtKB-UniRule"/>
</dbReference>
<evidence type="ECO:0000256" key="10">
    <source>
        <dbReference type="ARBA" id="ARBA00023180"/>
    </source>
</evidence>
<dbReference type="GO" id="GO:0005886">
    <property type="term" value="C:plasma membrane"/>
    <property type="evidence" value="ECO:0007669"/>
    <property type="project" value="UniProtKB-SubCell"/>
</dbReference>
<dbReference type="PROSITE" id="PS51145">
    <property type="entry name" value="ZU5"/>
    <property type="match status" value="1"/>
</dbReference>
<dbReference type="InterPro" id="IPR033772">
    <property type="entry name" value="UPA"/>
</dbReference>
<keyword evidence="7 12" id="KW-0472">Membrane</keyword>
<reference evidence="16 17" key="1">
    <citation type="journal article" date="2017" name="Curr. Biol.">
        <title>Genome architecture and evolution of a unichromosomal asexual nematode.</title>
        <authorList>
            <person name="Fradin H."/>
            <person name="Zegar C."/>
            <person name="Gutwein M."/>
            <person name="Lucas J."/>
            <person name="Kovtun M."/>
            <person name="Corcoran D."/>
            <person name="Baugh L.R."/>
            <person name="Kiontke K."/>
            <person name="Gunsalus K."/>
            <person name="Fitch D.H."/>
            <person name="Piano F."/>
        </authorList>
    </citation>
    <scope>NUCLEOTIDE SEQUENCE [LARGE SCALE GENOMIC DNA]</scope>
    <source>
        <strain evidence="16">PF1309</strain>
    </source>
</reference>
<dbReference type="STRING" id="2018661.A0A2A2JK79"/>
<sequence length="933" mass="103375">MCCISVMDEVVLVQQPSSGHIVRNKPHHLTCKAINAKKIRFKCNEKWLDENRYESVLGTDTNSQLPYMESSVEINRQEIDIAAHTGHFTCQCYASGATETNVVSSDPARIHVAYMRRHFVLSPTSERVPEGSTVQFQCQPPESDPPAELIWLKDGQEVKKDANVILGSDGSLIISAARLSHSGNYTCEAHNIANRRTTDPAQLNVYVNGGWSDWAEYSGNCQIASDCNQLRQLIDTKQEFPRRRRTRLCNNPAPLNGGEYCKGEEEEVRDCETDCVVDGGWSEWGNYSPCTQSCQRFRARTCSAPLPLNGGAICKGPEFITEQCPPQLCSSVQSPPFASDQAIYSAVASLILLIVFLLCCTTFFFCQKKRQNKKTGAGDIYYAESGAHVRRVFLDPQHKALLSDESIKLNPHEFYSLHNTPVHPSTTLRSAKSAFSGYSVSRNAGSRAALIAECSSSSSSGGVGSAGKRTLLRTSSNCSDDNDNYATLYDMEDDRAQYEAGPAEHTVIAAQIDQQGGRLTLKQHGSSLLIPEHAIDGEQMIYLAVSDNSADRPKLQGRECVLSPIIVVGQCDVSGSNPLPCSPSPFLRPVIASFRHCASTFPRDNWTFSLYADEGQGWHRAVTVGEETLNTSYFVQFEQAGRSGGDAKFGYCHVMLHNLARIMLVGQPRRGSVTSAKRVHLAVYGPALPPQSSGSIKSFDLRIYCVPETGSAMARVTKQEEDARLIAESEDFVLNEKGSLCLCFEELADGFELADGSSILEISESQHSWCDQNGVHCAVTLNAFGNSPFYARLVVYQKGSQAERHIININYDSLIYDKPNDEEKTVRINFNLPMEIKDELSALLDLPIEGERDWRGLTKKLHFDRYPQYFASFPGCSPTTLILDLWEASQANSLRAVPDLLQTLRVMGRQDCVFFLEEFLSSSIGRKRFISDE</sequence>
<evidence type="ECO:0000256" key="5">
    <source>
        <dbReference type="ARBA" id="ARBA00022729"/>
    </source>
</evidence>
<feature type="domain" description="Ig-like" evidence="14">
    <location>
        <begin position="107"/>
        <end position="204"/>
    </location>
</feature>
<dbReference type="Pfam" id="PF00791">
    <property type="entry name" value="ZU5"/>
    <property type="match status" value="1"/>
</dbReference>
<dbReference type="PROSITE" id="PS50835">
    <property type="entry name" value="IG_LIKE"/>
    <property type="match status" value="1"/>
</dbReference>
<evidence type="ECO:0000256" key="12">
    <source>
        <dbReference type="RuleBase" id="RU367033"/>
    </source>
</evidence>
<evidence type="ECO:0000256" key="7">
    <source>
        <dbReference type="ARBA" id="ARBA00023136"/>
    </source>
</evidence>
<gene>
    <name evidence="16" type="ORF">WR25_11515</name>
</gene>
<dbReference type="InterPro" id="IPR013783">
    <property type="entry name" value="Ig-like_fold"/>
</dbReference>
<dbReference type="Proteomes" id="UP000218231">
    <property type="component" value="Unassembled WGS sequence"/>
</dbReference>
<dbReference type="InterPro" id="IPR000488">
    <property type="entry name" value="Death_dom"/>
</dbReference>
<dbReference type="InterPro" id="IPR036179">
    <property type="entry name" value="Ig-like_dom_sf"/>
</dbReference>
<evidence type="ECO:0000256" key="4">
    <source>
        <dbReference type="ARBA" id="ARBA00022692"/>
    </source>
</evidence>
<evidence type="ECO:0000256" key="1">
    <source>
        <dbReference type="ARBA" id="ARBA00004479"/>
    </source>
</evidence>
<dbReference type="SMART" id="SM00409">
    <property type="entry name" value="IG"/>
    <property type="match status" value="1"/>
</dbReference>
<dbReference type="Pfam" id="PF17217">
    <property type="entry name" value="UPA"/>
    <property type="match status" value="1"/>
</dbReference>
<keyword evidence="4 12" id="KW-0812">Transmembrane</keyword>
<dbReference type="InterPro" id="IPR000884">
    <property type="entry name" value="TSP1_rpt"/>
</dbReference>
<dbReference type="SMART" id="SM00408">
    <property type="entry name" value="IGc2"/>
    <property type="match status" value="1"/>
</dbReference>
<evidence type="ECO:0000259" key="14">
    <source>
        <dbReference type="PROSITE" id="PS50835"/>
    </source>
</evidence>
<evidence type="ECO:0000256" key="3">
    <source>
        <dbReference type="ARBA" id="ARBA00022473"/>
    </source>
</evidence>
<comment type="caution">
    <text evidence="16">The sequence shown here is derived from an EMBL/GenBank/DDBJ whole genome shotgun (WGS) entry which is preliminary data.</text>
</comment>
<feature type="domain" description="ZU5" evidence="15">
    <location>
        <begin position="506"/>
        <end position="668"/>
    </location>
</feature>
<dbReference type="OrthoDB" id="5973910at2759"/>
<dbReference type="Gene3D" id="2.60.40.10">
    <property type="entry name" value="Immunoglobulins"/>
    <property type="match status" value="2"/>
</dbReference>
<comment type="function">
    <text evidence="12">Receptor for netrin required for axon guidance. Mediates axon repulsion of neuronal growth cones in the developing nervous system upon ligand binding.</text>
</comment>
<dbReference type="GO" id="GO:0008045">
    <property type="term" value="P:motor neuron axon guidance"/>
    <property type="evidence" value="ECO:0007669"/>
    <property type="project" value="TreeGrafter"/>
</dbReference>
<organism evidence="16 17">
    <name type="scientific">Diploscapter pachys</name>
    <dbReference type="NCBI Taxonomy" id="2018661"/>
    <lineage>
        <taxon>Eukaryota</taxon>
        <taxon>Metazoa</taxon>
        <taxon>Ecdysozoa</taxon>
        <taxon>Nematoda</taxon>
        <taxon>Chromadorea</taxon>
        <taxon>Rhabditida</taxon>
        <taxon>Rhabditina</taxon>
        <taxon>Rhabditomorpha</taxon>
        <taxon>Rhabditoidea</taxon>
        <taxon>Rhabditidae</taxon>
        <taxon>Diploscapter</taxon>
    </lineage>
</organism>
<dbReference type="InterPro" id="IPR003598">
    <property type="entry name" value="Ig_sub2"/>
</dbReference>
<dbReference type="PANTHER" id="PTHR12582:SF47">
    <property type="entry name" value="NETRIN RECEPTOR UNC-5"/>
    <property type="match status" value="1"/>
</dbReference>
<dbReference type="SUPFAM" id="SSF47986">
    <property type="entry name" value="DEATH domain"/>
    <property type="match status" value="1"/>
</dbReference>
<dbReference type="InterPro" id="IPR000906">
    <property type="entry name" value="ZU5_dom"/>
</dbReference>
<dbReference type="PANTHER" id="PTHR12582">
    <property type="entry name" value="NETRIN RECEPTOR UNC5"/>
    <property type="match status" value="1"/>
</dbReference>
<comment type="subcellular location">
    <subcellularLocation>
        <location evidence="12">Cell membrane</location>
        <topology evidence="12">Single-pass type I membrane protein</topology>
    </subcellularLocation>
    <subcellularLocation>
        <location evidence="1">Membrane</location>
        <topology evidence="1">Single-pass type I membrane protein</topology>
    </subcellularLocation>
</comment>
<evidence type="ECO:0000256" key="8">
    <source>
        <dbReference type="ARBA" id="ARBA00023157"/>
    </source>
</evidence>
<dbReference type="Pfam" id="PF25609">
    <property type="entry name" value="Unc5_NetrinR_N"/>
    <property type="match status" value="1"/>
</dbReference>
<dbReference type="CDD" id="cd08781">
    <property type="entry name" value="Death_UNC5-like"/>
    <property type="match status" value="1"/>
</dbReference>
<keyword evidence="11 12" id="KW-0393">Immunoglobulin domain</keyword>
<dbReference type="SUPFAM" id="SSF82895">
    <property type="entry name" value="TSP-1 type 1 repeat"/>
    <property type="match status" value="1"/>
</dbReference>
<comment type="similarity">
    <text evidence="2 12">Belongs to the unc-5 family.</text>
</comment>
<dbReference type="Pfam" id="PF00531">
    <property type="entry name" value="Death"/>
    <property type="match status" value="1"/>
</dbReference>
<keyword evidence="17" id="KW-1185">Reference proteome</keyword>
<dbReference type="AlphaFoldDB" id="A0A2A2JK79"/>
<dbReference type="Pfam" id="PF13927">
    <property type="entry name" value="Ig_3"/>
    <property type="match status" value="1"/>
</dbReference>
<keyword evidence="10" id="KW-0325">Glycoprotein</keyword>
<keyword evidence="9 12" id="KW-0675">Receptor</keyword>
<proteinExistence type="inferred from homology"/>
<dbReference type="PROSITE" id="PS50092">
    <property type="entry name" value="TSP1"/>
    <property type="match status" value="2"/>
</dbReference>
<evidence type="ECO:0000256" key="6">
    <source>
        <dbReference type="ARBA" id="ARBA00022989"/>
    </source>
</evidence>
<keyword evidence="6 12" id="KW-1133">Transmembrane helix</keyword>
<dbReference type="InterPro" id="IPR037936">
    <property type="entry name" value="UNC5A-D"/>
</dbReference>
<evidence type="ECO:0000313" key="16">
    <source>
        <dbReference type="EMBL" id="PAV62054.1"/>
    </source>
</evidence>
<dbReference type="Gene3D" id="1.10.533.10">
    <property type="entry name" value="Death Domain, Fas"/>
    <property type="match status" value="1"/>
</dbReference>
<evidence type="ECO:0000256" key="2">
    <source>
        <dbReference type="ARBA" id="ARBA00009844"/>
    </source>
</evidence>
<name>A0A2A2JK79_9BILA</name>
<dbReference type="SMART" id="SM00218">
    <property type="entry name" value="ZU5"/>
    <property type="match status" value="1"/>
</dbReference>
<dbReference type="Pfam" id="PF00090">
    <property type="entry name" value="TSP_1"/>
    <property type="match status" value="1"/>
</dbReference>
<evidence type="ECO:0000313" key="17">
    <source>
        <dbReference type="Proteomes" id="UP000218231"/>
    </source>
</evidence>
<dbReference type="Gene3D" id="2.60.220.30">
    <property type="match status" value="1"/>
</dbReference>
<keyword evidence="8" id="KW-1015">Disulfide bond</keyword>
<keyword evidence="3 12" id="KW-0217">Developmental protein</keyword>
<dbReference type="SMART" id="SM00209">
    <property type="entry name" value="TSP1"/>
    <property type="match status" value="2"/>
</dbReference>
<dbReference type="InterPro" id="IPR036383">
    <property type="entry name" value="TSP1_rpt_sf"/>
</dbReference>
<feature type="transmembrane region" description="Helical" evidence="12">
    <location>
        <begin position="342"/>
        <end position="366"/>
    </location>
</feature>
<evidence type="ECO:0000259" key="13">
    <source>
        <dbReference type="PROSITE" id="PS50017"/>
    </source>
</evidence>